<comment type="caution">
    <text evidence="3">The sequence shown here is derived from an EMBL/GenBank/DDBJ whole genome shotgun (WGS) entry which is preliminary data.</text>
</comment>
<name>A0A1Q9CXD5_SYMMI</name>
<evidence type="ECO:0000313" key="4">
    <source>
        <dbReference type="Proteomes" id="UP000186817"/>
    </source>
</evidence>
<dbReference type="EMBL" id="LSRX01000853">
    <property type="protein sequence ID" value="OLP87586.1"/>
    <property type="molecule type" value="Genomic_DNA"/>
</dbReference>
<dbReference type="OrthoDB" id="194358at2759"/>
<dbReference type="Pfam" id="PF12796">
    <property type="entry name" value="Ank_2"/>
    <property type="match status" value="3"/>
</dbReference>
<sequence length="608" mass="65501">MAFPAPGKKMGTWPSMSTQIVVAAMLHIPSIVVLRGTAIVARDPSCPFFGCTETFSAFPSAMLRVFLMDGRQLASVPLEEAFDQAFGVRTLKRRLHCVCGVPRFRQRLLHGQDILEDCASLSDPVDLHLILLPFCAVPLGEVEQIVTAARSGQVSEVESLLQQPRHPDPELLDARGCRRGSALAVASSQGHVEIVSLLLEAGADKHRDFGTASLTAIGEASRHGHAGVVRLLLESGMETWQNRDSELHMALSLATINGHVVTFCLLLDARANIHMRMQHTPEKGLLGEACAKGHYHIVRLLLAEGADKNEVFGTYGGTPLGAASVNGHSDVVRALVEAHADCDRTCGLSPDSRSRDWTPLGAAIRLGSLRTTQILLKARADVNKPFGVYGETPLGTASVYGHAQLVRLLLEAGANKDDEFGFCANTPLGTASTSGDVEIVSILLEARADVDRKFGGRESPMLLGSHLGDGVWQMSECDRASADLDEQIKQRLVGWTPLGAAVRAGHSDVVTLLLQSRADQDKTFGMYGDTHNTPLGAAIAHGQKQCEHLLLQAGAGKNRTLALYAPRHQNMELLRSGLQADLPFDPRAKGPLLHLVRSVWGCCLRECS</sequence>
<evidence type="ECO:0000256" key="1">
    <source>
        <dbReference type="ARBA" id="ARBA00022737"/>
    </source>
</evidence>
<dbReference type="Pfam" id="PF00023">
    <property type="entry name" value="Ank"/>
    <property type="match status" value="2"/>
</dbReference>
<organism evidence="3 4">
    <name type="scientific">Symbiodinium microadriaticum</name>
    <name type="common">Dinoflagellate</name>
    <name type="synonym">Zooxanthella microadriatica</name>
    <dbReference type="NCBI Taxonomy" id="2951"/>
    <lineage>
        <taxon>Eukaryota</taxon>
        <taxon>Sar</taxon>
        <taxon>Alveolata</taxon>
        <taxon>Dinophyceae</taxon>
        <taxon>Suessiales</taxon>
        <taxon>Symbiodiniaceae</taxon>
        <taxon>Symbiodinium</taxon>
    </lineage>
</organism>
<keyword evidence="2" id="KW-0040">ANK repeat</keyword>
<evidence type="ECO:0000313" key="3">
    <source>
        <dbReference type="EMBL" id="OLP87586.1"/>
    </source>
</evidence>
<dbReference type="Proteomes" id="UP000186817">
    <property type="component" value="Unassembled WGS sequence"/>
</dbReference>
<dbReference type="InterPro" id="IPR002110">
    <property type="entry name" value="Ankyrin_rpt"/>
</dbReference>
<dbReference type="PROSITE" id="PS50297">
    <property type="entry name" value="ANK_REP_REGION"/>
    <property type="match status" value="5"/>
</dbReference>
<protein>
    <submittedName>
        <fullName evidence="3">Ankyrin-1</fullName>
    </submittedName>
</protein>
<dbReference type="AlphaFoldDB" id="A0A1Q9CXD5"/>
<dbReference type="PANTHER" id="PTHR24189">
    <property type="entry name" value="MYOTROPHIN"/>
    <property type="match status" value="1"/>
</dbReference>
<dbReference type="PROSITE" id="PS50088">
    <property type="entry name" value="ANK_REPEAT"/>
    <property type="match status" value="5"/>
</dbReference>
<dbReference type="InterPro" id="IPR050745">
    <property type="entry name" value="Multifunctional_regulatory"/>
</dbReference>
<proteinExistence type="predicted"/>
<evidence type="ECO:0000256" key="2">
    <source>
        <dbReference type="ARBA" id="ARBA00023043"/>
    </source>
</evidence>
<keyword evidence="4" id="KW-1185">Reference proteome</keyword>
<dbReference type="InterPro" id="IPR036770">
    <property type="entry name" value="Ankyrin_rpt-contain_sf"/>
</dbReference>
<accession>A0A1Q9CXD5</accession>
<keyword evidence="1" id="KW-0677">Repeat</keyword>
<reference evidence="3 4" key="1">
    <citation type="submission" date="2016-02" db="EMBL/GenBank/DDBJ databases">
        <title>Genome analysis of coral dinoflagellate symbionts highlights evolutionary adaptations to a symbiotic lifestyle.</title>
        <authorList>
            <person name="Aranda M."/>
            <person name="Li Y."/>
            <person name="Liew Y.J."/>
            <person name="Baumgarten S."/>
            <person name="Simakov O."/>
            <person name="Wilson M."/>
            <person name="Piel J."/>
            <person name="Ashoor H."/>
            <person name="Bougouffa S."/>
            <person name="Bajic V.B."/>
            <person name="Ryu T."/>
            <person name="Ravasi T."/>
            <person name="Bayer T."/>
            <person name="Micklem G."/>
            <person name="Kim H."/>
            <person name="Bhak J."/>
            <person name="Lajeunesse T.C."/>
            <person name="Voolstra C.R."/>
        </authorList>
    </citation>
    <scope>NUCLEOTIDE SEQUENCE [LARGE SCALE GENOMIC DNA]</scope>
    <source>
        <strain evidence="3 4">CCMP2467</strain>
    </source>
</reference>
<dbReference type="CDD" id="cd17039">
    <property type="entry name" value="Ubl_ubiquitin_like"/>
    <property type="match status" value="1"/>
</dbReference>
<dbReference type="SUPFAM" id="SSF48403">
    <property type="entry name" value="Ankyrin repeat"/>
    <property type="match status" value="1"/>
</dbReference>
<dbReference type="SMART" id="SM00248">
    <property type="entry name" value="ANK"/>
    <property type="match status" value="10"/>
</dbReference>
<gene>
    <name evidence="3" type="primary">ANK1</name>
    <name evidence="3" type="ORF">AK812_SmicGene31176</name>
</gene>
<dbReference type="PANTHER" id="PTHR24189:SF50">
    <property type="entry name" value="ANKYRIN REPEAT AND SOCS BOX PROTEIN 2"/>
    <property type="match status" value="1"/>
</dbReference>
<dbReference type="Gene3D" id="1.25.40.20">
    <property type="entry name" value="Ankyrin repeat-containing domain"/>
    <property type="match status" value="2"/>
</dbReference>